<evidence type="ECO:0000313" key="2">
    <source>
        <dbReference type="EMBL" id="MBB4027379.1"/>
    </source>
</evidence>
<accession>A0A7W6MZT2</accession>
<organism evidence="2 3">
    <name type="scientific">Butyricimonas faecihominis</name>
    <dbReference type="NCBI Taxonomy" id="1472416"/>
    <lineage>
        <taxon>Bacteria</taxon>
        <taxon>Pseudomonadati</taxon>
        <taxon>Bacteroidota</taxon>
        <taxon>Bacteroidia</taxon>
        <taxon>Bacteroidales</taxon>
        <taxon>Odoribacteraceae</taxon>
        <taxon>Butyricimonas</taxon>
    </lineage>
</organism>
<dbReference type="Proteomes" id="UP000546007">
    <property type="component" value="Unassembled WGS sequence"/>
</dbReference>
<evidence type="ECO:0008006" key="4">
    <source>
        <dbReference type="Google" id="ProtNLM"/>
    </source>
</evidence>
<feature type="signal peptide" evidence="1">
    <location>
        <begin position="1"/>
        <end position="21"/>
    </location>
</feature>
<dbReference type="AlphaFoldDB" id="A0A7W6MZT2"/>
<proteinExistence type="predicted"/>
<comment type="caution">
    <text evidence="2">The sequence shown here is derived from an EMBL/GenBank/DDBJ whole genome shotgun (WGS) entry which is preliminary data.</text>
</comment>
<gene>
    <name evidence="2" type="ORF">GGR14_003189</name>
</gene>
<evidence type="ECO:0000313" key="3">
    <source>
        <dbReference type="Proteomes" id="UP000546007"/>
    </source>
</evidence>
<protein>
    <recommendedName>
        <fullName evidence="4">Lipoprotein</fullName>
    </recommendedName>
</protein>
<keyword evidence="3" id="KW-1185">Reference proteome</keyword>
<sequence length="293" mass="33689">MMKKRYVIGMFIGSVLFCSCAKDSALGPDVALERDYVLPQGKSPQADGRIVDLYEKYGSYFLYDFTLLDLNWNQVANSTSYKLALGDPAYAGDMLDLLGEVWLQFYPEEFLKKNLPYRVFMADTIYQVLSYMDRPIECAKTGDNSLAFGYMNADTKKKTAAEKLALKNTVQMLFFDLLQVRKAVSIPEEFYKISDYSTKASSDPNDDDYARKRGFVANPQYGNEWCTYVNWQTKTLLQSDDLTYFLASILCRTSTQWASDLTYPLVKEKYDILVNHFKKEYNIDLAKIGNKTY</sequence>
<feature type="chain" id="PRO_5030708281" description="Lipoprotein" evidence="1">
    <location>
        <begin position="22"/>
        <end position="293"/>
    </location>
</feature>
<keyword evidence="1" id="KW-0732">Signal</keyword>
<dbReference type="EMBL" id="JACIES010000009">
    <property type="protein sequence ID" value="MBB4027379.1"/>
    <property type="molecule type" value="Genomic_DNA"/>
</dbReference>
<dbReference type="PROSITE" id="PS51257">
    <property type="entry name" value="PROKAR_LIPOPROTEIN"/>
    <property type="match status" value="1"/>
</dbReference>
<dbReference type="Gene3D" id="3.40.390.70">
    <property type="match status" value="1"/>
</dbReference>
<name>A0A7W6MZT2_9BACT</name>
<dbReference type="GeneID" id="93102943"/>
<evidence type="ECO:0000256" key="1">
    <source>
        <dbReference type="SAM" id="SignalP"/>
    </source>
</evidence>
<dbReference type="RefSeq" id="WP_124317616.1">
    <property type="nucleotide sequence ID" value="NZ_AP028155.1"/>
</dbReference>
<reference evidence="2 3" key="1">
    <citation type="submission" date="2020-08" db="EMBL/GenBank/DDBJ databases">
        <title>Genomic Encyclopedia of Type Strains, Phase IV (KMG-IV): sequencing the most valuable type-strain genomes for metagenomic binning, comparative biology and taxonomic classification.</title>
        <authorList>
            <person name="Goeker M."/>
        </authorList>
    </citation>
    <scope>NUCLEOTIDE SEQUENCE [LARGE SCALE GENOMIC DNA]</scope>
    <source>
        <strain evidence="2 3">DSM 105721</strain>
    </source>
</reference>